<dbReference type="EMBL" id="JBHSSF010000020">
    <property type="protein sequence ID" value="MFC6176951.1"/>
    <property type="molecule type" value="Genomic_DNA"/>
</dbReference>
<evidence type="ECO:0000313" key="1">
    <source>
        <dbReference type="EMBL" id="MFC6176951.1"/>
    </source>
</evidence>
<evidence type="ECO:0000313" key="2">
    <source>
        <dbReference type="Proteomes" id="UP001596288"/>
    </source>
</evidence>
<proteinExistence type="predicted"/>
<reference evidence="2" key="1">
    <citation type="journal article" date="2019" name="Int. J. Syst. Evol. Microbiol.">
        <title>The Global Catalogue of Microorganisms (GCM) 10K type strain sequencing project: providing services to taxonomists for standard genome sequencing and annotation.</title>
        <authorList>
            <consortium name="The Broad Institute Genomics Platform"/>
            <consortium name="The Broad Institute Genome Sequencing Center for Infectious Disease"/>
            <person name="Wu L."/>
            <person name="Ma J."/>
        </authorList>
    </citation>
    <scope>NUCLEOTIDE SEQUENCE [LARGE SCALE GENOMIC DNA]</scope>
    <source>
        <strain evidence="2">CCM 8927</strain>
    </source>
</reference>
<sequence length="65" mass="7618">MNLEQYLGKKIRVIFIDDQILEGTCNTFTPKLDTDDELYDEITIQTPKSKYVEFDESEIKSIEVI</sequence>
<name>A0ABW1RLH4_9LACO</name>
<organism evidence="1 2">
    <name type="scientific">Companilactobacillus huachuanensis</name>
    <dbReference type="NCBI Taxonomy" id="2559914"/>
    <lineage>
        <taxon>Bacteria</taxon>
        <taxon>Bacillati</taxon>
        <taxon>Bacillota</taxon>
        <taxon>Bacilli</taxon>
        <taxon>Lactobacillales</taxon>
        <taxon>Lactobacillaceae</taxon>
        <taxon>Companilactobacillus</taxon>
    </lineage>
</organism>
<dbReference type="Proteomes" id="UP001596288">
    <property type="component" value="Unassembled WGS sequence"/>
</dbReference>
<gene>
    <name evidence="1" type="ORF">ACFQAV_08870</name>
</gene>
<dbReference type="RefSeq" id="WP_137610645.1">
    <property type="nucleotide sequence ID" value="NZ_BJDF01000003.1"/>
</dbReference>
<accession>A0ABW1RLH4</accession>
<keyword evidence="2" id="KW-1185">Reference proteome</keyword>
<comment type="caution">
    <text evidence="1">The sequence shown here is derived from an EMBL/GenBank/DDBJ whole genome shotgun (WGS) entry which is preliminary data.</text>
</comment>
<protein>
    <recommendedName>
        <fullName evidence="3">DUF2187 domain-containing protein</fullName>
    </recommendedName>
</protein>
<evidence type="ECO:0008006" key="3">
    <source>
        <dbReference type="Google" id="ProtNLM"/>
    </source>
</evidence>